<feature type="region of interest" description="Disordered" evidence="1">
    <location>
        <begin position="10"/>
        <end position="36"/>
    </location>
</feature>
<dbReference type="Gene3D" id="3.10.105.10">
    <property type="entry name" value="Dipeptide-binding Protein, Domain 3"/>
    <property type="match status" value="1"/>
</dbReference>
<feature type="compositionally biased region" description="Polar residues" evidence="1">
    <location>
        <begin position="19"/>
        <end position="31"/>
    </location>
</feature>
<dbReference type="PANTHER" id="PTHR30290:SF65">
    <property type="entry name" value="MONOACYL PHOSPHATIDYLINOSITOL TETRAMANNOSIDE-BINDING PROTEIN LPQW-RELATED"/>
    <property type="match status" value="1"/>
</dbReference>
<evidence type="ECO:0000256" key="1">
    <source>
        <dbReference type="SAM" id="MobiDB-lite"/>
    </source>
</evidence>
<evidence type="ECO:0000259" key="2">
    <source>
        <dbReference type="Pfam" id="PF00496"/>
    </source>
</evidence>
<dbReference type="CDD" id="cd08501">
    <property type="entry name" value="PBP2_Lpqw"/>
    <property type="match status" value="1"/>
</dbReference>
<gene>
    <name evidence="3" type="ORF">H9867_09445</name>
</gene>
<dbReference type="Gene3D" id="3.90.76.10">
    <property type="entry name" value="Dipeptide-binding Protein, Domain 1"/>
    <property type="match status" value="1"/>
</dbReference>
<feature type="domain" description="Solute-binding protein family 5" evidence="2">
    <location>
        <begin position="103"/>
        <end position="306"/>
    </location>
</feature>
<evidence type="ECO:0000313" key="4">
    <source>
        <dbReference type="Proteomes" id="UP000824189"/>
    </source>
</evidence>
<sequence>MVLGLAACQANPGDAPTVDNPTATSTSQTAQPEPKAEELREITVGVDAFTANLNPHVVGNLNPVVAAIADLTLPSVYVPGAQGLVVDGNFVTNVVTDDELAPTQVTYTLNPAAQWSDGTPITISDFQYLVEAISAEPTAAEMGVYSHVKSVEEANKANSFTVTFDEPFAAYKELFKHLLPSHIYRGEGQNFGSIMIENSAASAGAYTVRSVDAGRGVVELQRNDRYWGEQPARTDIIRFTTIPNDPTGAQMLRTEQIQAYLTRPQATTQLTLEQLENVQLRSMTREVQLNLVLNQASEAMADREDRLKYLRAIDAHVVAHIVAESDTVEFPSWNAVAEGVGEGTTTVASPNSEVEPLVIGAPTDDPDAVVAARTISDQLVRAGYPARVRTAEPADLFGELLQSGEVDAVATWQASPNSVADYAEQFRCGHVSSPSGAAATGASATPSVGVAGETGVASPKNMAPTGGNLGAVCDQQIEEDITDLTTGAATLAELRGRLDQAIANEATVLPILNDDSIVAVRDVLAGPAKKLDEWPVDDTSGIFVSAPTWSLRFKPGEDDDAEDVVEDERTSGAVTSTATTTEEGQPR</sequence>
<dbReference type="Proteomes" id="UP000824189">
    <property type="component" value="Unassembled WGS sequence"/>
</dbReference>
<dbReference type="Pfam" id="PF00496">
    <property type="entry name" value="SBP_bac_5"/>
    <property type="match status" value="1"/>
</dbReference>
<dbReference type="GO" id="GO:0015833">
    <property type="term" value="P:peptide transport"/>
    <property type="evidence" value="ECO:0007669"/>
    <property type="project" value="TreeGrafter"/>
</dbReference>
<name>A0A9D1S1S7_9CORY</name>
<dbReference type="InterPro" id="IPR000914">
    <property type="entry name" value="SBP_5_dom"/>
</dbReference>
<proteinExistence type="predicted"/>
<feature type="region of interest" description="Disordered" evidence="1">
    <location>
        <begin position="551"/>
        <end position="587"/>
    </location>
</feature>
<dbReference type="EMBL" id="DXFZ01000111">
    <property type="protein sequence ID" value="HIW96682.1"/>
    <property type="molecule type" value="Genomic_DNA"/>
</dbReference>
<feature type="compositionally biased region" description="Low complexity" evidence="1">
    <location>
        <begin position="571"/>
        <end position="587"/>
    </location>
</feature>
<dbReference type="SUPFAM" id="SSF53850">
    <property type="entry name" value="Periplasmic binding protein-like II"/>
    <property type="match status" value="1"/>
</dbReference>
<dbReference type="InterPro" id="IPR039424">
    <property type="entry name" value="SBP_5"/>
</dbReference>
<dbReference type="PANTHER" id="PTHR30290">
    <property type="entry name" value="PERIPLASMIC BINDING COMPONENT OF ABC TRANSPORTER"/>
    <property type="match status" value="1"/>
</dbReference>
<reference evidence="3" key="2">
    <citation type="submission" date="2021-04" db="EMBL/GenBank/DDBJ databases">
        <authorList>
            <person name="Gilroy R."/>
        </authorList>
    </citation>
    <scope>NUCLEOTIDE SEQUENCE</scope>
    <source>
        <strain evidence="3">4376</strain>
    </source>
</reference>
<feature type="compositionally biased region" description="Acidic residues" evidence="1">
    <location>
        <begin position="557"/>
        <end position="566"/>
    </location>
</feature>
<comment type="caution">
    <text evidence="3">The sequence shown here is derived from an EMBL/GenBank/DDBJ whole genome shotgun (WGS) entry which is preliminary data.</text>
</comment>
<evidence type="ECO:0000313" key="3">
    <source>
        <dbReference type="EMBL" id="HIW96682.1"/>
    </source>
</evidence>
<reference evidence="3" key="1">
    <citation type="journal article" date="2021" name="PeerJ">
        <title>Extensive microbial diversity within the chicken gut microbiome revealed by metagenomics and culture.</title>
        <authorList>
            <person name="Gilroy R."/>
            <person name="Ravi A."/>
            <person name="Getino M."/>
            <person name="Pursley I."/>
            <person name="Horton D.L."/>
            <person name="Alikhan N.F."/>
            <person name="Baker D."/>
            <person name="Gharbi K."/>
            <person name="Hall N."/>
            <person name="Watson M."/>
            <person name="Adriaenssens E.M."/>
            <person name="Foster-Nyarko E."/>
            <person name="Jarju S."/>
            <person name="Secka A."/>
            <person name="Antonio M."/>
            <person name="Oren A."/>
            <person name="Chaudhuri R.R."/>
            <person name="La Ragione R."/>
            <person name="Hildebrand F."/>
            <person name="Pallen M.J."/>
        </authorList>
    </citation>
    <scope>NUCLEOTIDE SEQUENCE</scope>
    <source>
        <strain evidence="3">4376</strain>
    </source>
</reference>
<organism evidence="3 4">
    <name type="scientific">Candidatus Corynebacterium gallistercoris</name>
    <dbReference type="NCBI Taxonomy" id="2838530"/>
    <lineage>
        <taxon>Bacteria</taxon>
        <taxon>Bacillati</taxon>
        <taxon>Actinomycetota</taxon>
        <taxon>Actinomycetes</taxon>
        <taxon>Mycobacteriales</taxon>
        <taxon>Corynebacteriaceae</taxon>
        <taxon>Corynebacterium</taxon>
    </lineage>
</organism>
<accession>A0A9D1S1S7</accession>
<dbReference type="GO" id="GO:1904680">
    <property type="term" value="F:peptide transmembrane transporter activity"/>
    <property type="evidence" value="ECO:0007669"/>
    <property type="project" value="TreeGrafter"/>
</dbReference>
<protein>
    <submittedName>
        <fullName evidence="3">ABC transporter family substrate-binding protein</fullName>
    </submittedName>
</protein>
<dbReference type="AlphaFoldDB" id="A0A9D1S1S7"/>
<dbReference type="Gene3D" id="3.40.190.10">
    <property type="entry name" value="Periplasmic binding protein-like II"/>
    <property type="match status" value="1"/>
</dbReference>